<evidence type="ECO:0000256" key="1">
    <source>
        <dbReference type="ARBA" id="ARBA00004752"/>
    </source>
</evidence>
<comment type="caution">
    <text evidence="11">The sequence shown here is derived from an EMBL/GenBank/DDBJ whole genome shotgun (WGS) entry which is preliminary data.</text>
</comment>
<evidence type="ECO:0000259" key="10">
    <source>
        <dbReference type="PROSITE" id="PS52029"/>
    </source>
</evidence>
<dbReference type="GO" id="GO:0018104">
    <property type="term" value="P:peptidoglycan-protein cross-linking"/>
    <property type="evidence" value="ECO:0007669"/>
    <property type="project" value="TreeGrafter"/>
</dbReference>
<dbReference type="PROSITE" id="PS52029">
    <property type="entry name" value="LD_TPASE"/>
    <property type="match status" value="1"/>
</dbReference>
<sequence>MIARDVAVRGDIEVGSIHIFPKYFSLYHVRAPGMAREYHCAVGEDGRNLVGDTVVKRMVEWPSWTPTANMIRREPDLYGKFAGGMPGGPENPLGARAMYLYKGGRDTKYRIHGTPQPWSIGQAVSSGCIRLTNDDVVELYNRVTIGTRVKSYA</sequence>
<dbReference type="InterPro" id="IPR005490">
    <property type="entry name" value="LD_TPept_cat_dom"/>
</dbReference>
<dbReference type="GO" id="GO:0071555">
    <property type="term" value="P:cell wall organization"/>
    <property type="evidence" value="ECO:0007669"/>
    <property type="project" value="UniProtKB-UniRule"/>
</dbReference>
<evidence type="ECO:0000313" key="12">
    <source>
        <dbReference type="Proteomes" id="UP000318590"/>
    </source>
</evidence>
<feature type="active site" description="Proton donor/acceptor" evidence="9">
    <location>
        <position position="112"/>
    </location>
</feature>
<dbReference type="SUPFAM" id="SSF141523">
    <property type="entry name" value="L,D-transpeptidase catalytic domain-like"/>
    <property type="match status" value="1"/>
</dbReference>
<evidence type="ECO:0000256" key="6">
    <source>
        <dbReference type="ARBA" id="ARBA00022960"/>
    </source>
</evidence>
<dbReference type="OrthoDB" id="9795305at2"/>
<dbReference type="UniPathway" id="UPA00219"/>
<keyword evidence="6 9" id="KW-0133">Cell shape</keyword>
<evidence type="ECO:0000256" key="2">
    <source>
        <dbReference type="ARBA" id="ARBA00005992"/>
    </source>
</evidence>
<evidence type="ECO:0000256" key="3">
    <source>
        <dbReference type="ARBA" id="ARBA00022676"/>
    </source>
</evidence>
<evidence type="ECO:0000256" key="5">
    <source>
        <dbReference type="ARBA" id="ARBA00022801"/>
    </source>
</evidence>
<evidence type="ECO:0000256" key="4">
    <source>
        <dbReference type="ARBA" id="ARBA00022679"/>
    </source>
</evidence>
<dbReference type="Proteomes" id="UP000318590">
    <property type="component" value="Unassembled WGS sequence"/>
</dbReference>
<dbReference type="InterPro" id="IPR038063">
    <property type="entry name" value="Transpep_catalytic_dom"/>
</dbReference>
<organism evidence="11 12">
    <name type="scientific">Palleronia caenipelagi</name>
    <dbReference type="NCBI Taxonomy" id="2489174"/>
    <lineage>
        <taxon>Bacteria</taxon>
        <taxon>Pseudomonadati</taxon>
        <taxon>Pseudomonadota</taxon>
        <taxon>Alphaproteobacteria</taxon>
        <taxon>Rhodobacterales</taxon>
        <taxon>Roseobacteraceae</taxon>
        <taxon>Palleronia</taxon>
    </lineage>
</organism>
<proteinExistence type="inferred from homology"/>
<keyword evidence="8 9" id="KW-0961">Cell wall biogenesis/degradation</keyword>
<dbReference type="GO" id="GO:0016757">
    <property type="term" value="F:glycosyltransferase activity"/>
    <property type="evidence" value="ECO:0007669"/>
    <property type="project" value="UniProtKB-KW"/>
</dbReference>
<keyword evidence="12" id="KW-1185">Reference proteome</keyword>
<dbReference type="GO" id="GO:0005576">
    <property type="term" value="C:extracellular region"/>
    <property type="evidence" value="ECO:0007669"/>
    <property type="project" value="TreeGrafter"/>
</dbReference>
<reference evidence="11 12" key="1">
    <citation type="submission" date="2019-06" db="EMBL/GenBank/DDBJ databases">
        <title>Paenimaribius caenipelagi gen. nov., sp. nov., isolated from a tidal flat.</title>
        <authorList>
            <person name="Yoon J.-H."/>
        </authorList>
    </citation>
    <scope>NUCLEOTIDE SEQUENCE [LARGE SCALE GENOMIC DNA]</scope>
    <source>
        <strain evidence="11 12">JBTF-M29</strain>
    </source>
</reference>
<keyword evidence="7 9" id="KW-0573">Peptidoglycan synthesis</keyword>
<feature type="domain" description="L,D-TPase catalytic" evidence="10">
    <location>
        <begin position="15"/>
        <end position="152"/>
    </location>
</feature>
<dbReference type="PANTHER" id="PTHR30582:SF24">
    <property type="entry name" value="L,D-TRANSPEPTIDASE ERFK_SRFK-RELATED"/>
    <property type="match status" value="1"/>
</dbReference>
<comment type="pathway">
    <text evidence="1 9">Cell wall biogenesis; peptidoglycan biosynthesis.</text>
</comment>
<evidence type="ECO:0000256" key="9">
    <source>
        <dbReference type="PROSITE-ProRule" id="PRU01373"/>
    </source>
</evidence>
<evidence type="ECO:0000313" key="11">
    <source>
        <dbReference type="EMBL" id="TRD22485.1"/>
    </source>
</evidence>
<dbReference type="EMBL" id="VFSV01000006">
    <property type="protein sequence ID" value="TRD22485.1"/>
    <property type="molecule type" value="Genomic_DNA"/>
</dbReference>
<dbReference type="PANTHER" id="PTHR30582">
    <property type="entry name" value="L,D-TRANSPEPTIDASE"/>
    <property type="match status" value="1"/>
</dbReference>
<comment type="similarity">
    <text evidence="2">Belongs to the YkuD family.</text>
</comment>
<dbReference type="CDD" id="cd16913">
    <property type="entry name" value="YkuD_like"/>
    <property type="match status" value="1"/>
</dbReference>
<dbReference type="AlphaFoldDB" id="A0A547Q7W4"/>
<keyword evidence="4" id="KW-0808">Transferase</keyword>
<dbReference type="GO" id="GO:0071972">
    <property type="term" value="F:peptidoglycan L,D-transpeptidase activity"/>
    <property type="evidence" value="ECO:0007669"/>
    <property type="project" value="TreeGrafter"/>
</dbReference>
<dbReference type="Gene3D" id="2.40.440.10">
    <property type="entry name" value="L,D-transpeptidase catalytic domain-like"/>
    <property type="match status" value="1"/>
</dbReference>
<evidence type="ECO:0000256" key="7">
    <source>
        <dbReference type="ARBA" id="ARBA00022984"/>
    </source>
</evidence>
<feature type="active site" description="Nucleophile" evidence="9">
    <location>
        <position position="128"/>
    </location>
</feature>
<dbReference type="InterPro" id="IPR050979">
    <property type="entry name" value="LD-transpeptidase"/>
</dbReference>
<dbReference type="Pfam" id="PF03734">
    <property type="entry name" value="YkuD"/>
    <property type="match status" value="1"/>
</dbReference>
<gene>
    <name evidence="11" type="ORF">FEV53_04835</name>
</gene>
<protein>
    <submittedName>
        <fullName evidence="11">L,D-transpeptidase</fullName>
    </submittedName>
</protein>
<accession>A0A547Q7W4</accession>
<keyword evidence="5" id="KW-0378">Hydrolase</keyword>
<keyword evidence="3" id="KW-0328">Glycosyltransferase</keyword>
<name>A0A547Q7W4_9RHOB</name>
<evidence type="ECO:0000256" key="8">
    <source>
        <dbReference type="ARBA" id="ARBA00023316"/>
    </source>
</evidence>
<dbReference type="GO" id="GO:0008360">
    <property type="term" value="P:regulation of cell shape"/>
    <property type="evidence" value="ECO:0007669"/>
    <property type="project" value="UniProtKB-UniRule"/>
</dbReference>